<name>A0A7T7XLD2_9SPIR</name>
<proteinExistence type="predicted"/>
<accession>A0A7T7XLD2</accession>
<dbReference type="Pfam" id="PF13416">
    <property type="entry name" value="SBP_bac_8"/>
    <property type="match status" value="1"/>
</dbReference>
<sequence length="402" mass="45182">MKQRAKAVFLIGLLVICTAAVFGGGQKAPGNNAQTEPDKIIVSDWAIKNKMEVYTETPGELYELAKNEGKVVVYSLSSRAPRIKADFEKQYPDIVVEAYNIQAAELIEKITREYEAGIRNADIIHIQDLDGSVYKEMVLPGKFINYYPADICAHIDESMLTYSMPMLIELNYWYYNKEVYPEQPISSWWDLTKPEWKGKLVMQNPLDSFEYLVNFATLILYSDQIAAEYEKVFGKPIQLSPDCPTAGHELIKRLADNDIIFASSSDSVTEAVGVPGQKSAPLGYSASSKLRQNETNGYVLAAADMSPATSLSRQTNVYIVNEAPHPNAAKLMVRWLLGEADGKGPGFNPWNTEGGWPVRDDVPSANSTSLAENKFWAPDPEFYYYNIPDIRDFWISLQARRR</sequence>
<dbReference type="EMBL" id="CP067089">
    <property type="protein sequence ID" value="QQO08544.1"/>
    <property type="molecule type" value="Genomic_DNA"/>
</dbReference>
<keyword evidence="4" id="KW-1185">Reference proteome</keyword>
<feature type="chain" id="PRO_5030722866" evidence="2">
    <location>
        <begin position="20"/>
        <end position="402"/>
    </location>
</feature>
<reference evidence="3" key="1">
    <citation type="submission" date="2021-01" db="EMBL/GenBank/DDBJ databases">
        <title>Description of Breznakiella homolactica.</title>
        <authorList>
            <person name="Song Y."/>
            <person name="Brune A."/>
        </authorList>
    </citation>
    <scope>NUCLEOTIDE SEQUENCE</scope>
    <source>
        <strain evidence="3">RmG30</strain>
    </source>
</reference>
<feature type="signal peptide" evidence="2">
    <location>
        <begin position="1"/>
        <end position="19"/>
    </location>
</feature>
<dbReference type="PANTHER" id="PTHR30006:SF2">
    <property type="entry name" value="ABC TRANSPORTER SUBSTRATE-BINDING PROTEIN"/>
    <property type="match status" value="1"/>
</dbReference>
<dbReference type="Proteomes" id="UP000595917">
    <property type="component" value="Chromosome"/>
</dbReference>
<evidence type="ECO:0000313" key="4">
    <source>
        <dbReference type="Proteomes" id="UP000595917"/>
    </source>
</evidence>
<evidence type="ECO:0000256" key="2">
    <source>
        <dbReference type="SAM" id="SignalP"/>
    </source>
</evidence>
<dbReference type="RefSeq" id="WP_215625850.1">
    <property type="nucleotide sequence ID" value="NZ_CP067089.2"/>
</dbReference>
<gene>
    <name evidence="3" type="ORF">JFL75_16640</name>
</gene>
<organism evidence="3 4">
    <name type="scientific">Breznakiella homolactica</name>
    <dbReference type="NCBI Taxonomy" id="2798577"/>
    <lineage>
        <taxon>Bacteria</taxon>
        <taxon>Pseudomonadati</taxon>
        <taxon>Spirochaetota</taxon>
        <taxon>Spirochaetia</taxon>
        <taxon>Spirochaetales</taxon>
        <taxon>Breznakiellaceae</taxon>
        <taxon>Breznakiella</taxon>
    </lineage>
</organism>
<protein>
    <submittedName>
        <fullName evidence="3">Extracellular solute-binding protein</fullName>
    </submittedName>
</protein>
<dbReference type="AlphaFoldDB" id="A0A7T7XLD2"/>
<dbReference type="PANTHER" id="PTHR30006">
    <property type="entry name" value="THIAMINE-BINDING PERIPLASMIC PROTEIN-RELATED"/>
    <property type="match status" value="1"/>
</dbReference>
<dbReference type="InterPro" id="IPR006059">
    <property type="entry name" value="SBP"/>
</dbReference>
<dbReference type="KEGG" id="bhc:JFL75_16640"/>
<evidence type="ECO:0000256" key="1">
    <source>
        <dbReference type="ARBA" id="ARBA00022729"/>
    </source>
</evidence>
<dbReference type="SUPFAM" id="SSF53850">
    <property type="entry name" value="Periplasmic binding protein-like II"/>
    <property type="match status" value="1"/>
</dbReference>
<dbReference type="Gene3D" id="3.40.190.10">
    <property type="entry name" value="Periplasmic binding protein-like II"/>
    <property type="match status" value="2"/>
</dbReference>
<evidence type="ECO:0000313" key="3">
    <source>
        <dbReference type="EMBL" id="QQO08544.1"/>
    </source>
</evidence>
<keyword evidence="1 2" id="KW-0732">Signal</keyword>